<feature type="transmembrane region" description="Helical" evidence="6">
    <location>
        <begin position="20"/>
        <end position="37"/>
    </location>
</feature>
<evidence type="ECO:0000256" key="5">
    <source>
        <dbReference type="ARBA" id="ARBA00023136"/>
    </source>
</evidence>
<dbReference type="Gene3D" id="3.40.250.10">
    <property type="entry name" value="Rhodanese-like domain"/>
    <property type="match status" value="1"/>
</dbReference>
<dbReference type="InterPro" id="IPR015414">
    <property type="entry name" value="TMEM64"/>
</dbReference>
<feature type="transmembrane region" description="Helical" evidence="6">
    <location>
        <begin position="140"/>
        <end position="159"/>
    </location>
</feature>
<evidence type="ECO:0000256" key="6">
    <source>
        <dbReference type="SAM" id="Phobius"/>
    </source>
</evidence>
<dbReference type="GO" id="GO:0005886">
    <property type="term" value="C:plasma membrane"/>
    <property type="evidence" value="ECO:0007669"/>
    <property type="project" value="UniProtKB-SubCell"/>
</dbReference>
<evidence type="ECO:0000256" key="1">
    <source>
        <dbReference type="ARBA" id="ARBA00004651"/>
    </source>
</evidence>
<dbReference type="Pfam" id="PF00581">
    <property type="entry name" value="Rhodanese"/>
    <property type="match status" value="1"/>
</dbReference>
<evidence type="ECO:0000313" key="8">
    <source>
        <dbReference type="EMBL" id="VAW69512.1"/>
    </source>
</evidence>
<dbReference type="AlphaFoldDB" id="A0A3B0Y290"/>
<gene>
    <name evidence="8" type="ORF">MNBD_GAMMA10-2735</name>
</gene>
<dbReference type="SUPFAM" id="SSF52821">
    <property type="entry name" value="Rhodanese/Cell cycle control phosphatase"/>
    <property type="match status" value="1"/>
</dbReference>
<evidence type="ECO:0000256" key="2">
    <source>
        <dbReference type="ARBA" id="ARBA00022475"/>
    </source>
</evidence>
<dbReference type="SMART" id="SM00450">
    <property type="entry name" value="RHOD"/>
    <property type="match status" value="1"/>
</dbReference>
<keyword evidence="2" id="KW-1003">Cell membrane</keyword>
<dbReference type="PROSITE" id="PS50206">
    <property type="entry name" value="RHODANESE_3"/>
    <property type="match status" value="1"/>
</dbReference>
<dbReference type="CDD" id="cd00158">
    <property type="entry name" value="RHOD"/>
    <property type="match status" value="1"/>
</dbReference>
<reference evidence="8" key="1">
    <citation type="submission" date="2018-06" db="EMBL/GenBank/DDBJ databases">
        <authorList>
            <person name="Zhirakovskaya E."/>
        </authorList>
    </citation>
    <scope>NUCLEOTIDE SEQUENCE</scope>
</reference>
<dbReference type="Pfam" id="PF09335">
    <property type="entry name" value="VTT_dom"/>
    <property type="match status" value="1"/>
</dbReference>
<dbReference type="InterPro" id="IPR036873">
    <property type="entry name" value="Rhodanese-like_dom_sf"/>
</dbReference>
<protein>
    <submittedName>
        <fullName evidence="8">DedA family protein, putative</fullName>
    </submittedName>
</protein>
<evidence type="ECO:0000256" key="4">
    <source>
        <dbReference type="ARBA" id="ARBA00022989"/>
    </source>
</evidence>
<sequence>MENKSPDNKSNNTPNNKRGRILIFLALVAGIALVILYRDQLNAAQLKTLMLDAGGAAPVLFMLIYIIGTLFFLPGSVLTLLGGALFGPVWGTFYNLTGATIGAMLSFLASRYLASDWVAKKTGGRMKQLINGVENEGWRFVAFTRLVPLFPFNLLNYALGLTRISFTQYSITTYICMLPGATAYTYLGYIGREAATGGDGLIQKAMLALALLAVVSFLPRLIGNLRKGSCIDAAELKQRLDKHEDLLLLDVRTADDYVGEQGHIAGSTLMPLEELTQRIDEIADYLEKPVITICKNDRSSAKAAQLLAKKGFTDVHIARMGMTGWIKNEYPVER</sequence>
<feature type="transmembrane region" description="Helical" evidence="6">
    <location>
        <begin position="49"/>
        <end position="73"/>
    </location>
</feature>
<dbReference type="PANTHER" id="PTHR12677">
    <property type="entry name" value="GOLGI APPARATUS MEMBRANE PROTEIN TVP38-RELATED"/>
    <property type="match status" value="1"/>
</dbReference>
<evidence type="ECO:0000259" key="7">
    <source>
        <dbReference type="PROSITE" id="PS50206"/>
    </source>
</evidence>
<name>A0A3B0Y290_9ZZZZ</name>
<dbReference type="PANTHER" id="PTHR12677:SF59">
    <property type="entry name" value="GOLGI APPARATUS MEMBRANE PROTEIN TVP38-RELATED"/>
    <property type="match status" value="1"/>
</dbReference>
<organism evidence="8">
    <name type="scientific">hydrothermal vent metagenome</name>
    <dbReference type="NCBI Taxonomy" id="652676"/>
    <lineage>
        <taxon>unclassified sequences</taxon>
        <taxon>metagenomes</taxon>
        <taxon>ecological metagenomes</taxon>
    </lineage>
</organism>
<keyword evidence="3 6" id="KW-0812">Transmembrane</keyword>
<feature type="transmembrane region" description="Helical" evidence="6">
    <location>
        <begin position="93"/>
        <end position="119"/>
    </location>
</feature>
<keyword evidence="4 6" id="KW-1133">Transmembrane helix</keyword>
<comment type="subcellular location">
    <subcellularLocation>
        <location evidence="1">Cell membrane</location>
        <topology evidence="1">Multi-pass membrane protein</topology>
    </subcellularLocation>
</comment>
<evidence type="ECO:0000256" key="3">
    <source>
        <dbReference type="ARBA" id="ARBA00022692"/>
    </source>
</evidence>
<dbReference type="InterPro" id="IPR032816">
    <property type="entry name" value="VTT_dom"/>
</dbReference>
<accession>A0A3B0Y290</accession>
<feature type="domain" description="Rhodanese" evidence="7">
    <location>
        <begin position="242"/>
        <end position="334"/>
    </location>
</feature>
<feature type="transmembrane region" description="Helical" evidence="6">
    <location>
        <begin position="171"/>
        <end position="189"/>
    </location>
</feature>
<keyword evidence="5 6" id="KW-0472">Membrane</keyword>
<proteinExistence type="predicted"/>
<dbReference type="EMBL" id="UOFJ01000437">
    <property type="protein sequence ID" value="VAW69512.1"/>
    <property type="molecule type" value="Genomic_DNA"/>
</dbReference>
<dbReference type="InterPro" id="IPR001763">
    <property type="entry name" value="Rhodanese-like_dom"/>
</dbReference>
<feature type="transmembrane region" description="Helical" evidence="6">
    <location>
        <begin position="201"/>
        <end position="222"/>
    </location>
</feature>